<dbReference type="STRING" id="1082479.SAMN05216241_101191"/>
<dbReference type="Gene3D" id="2.30.270.10">
    <property type="entry name" value="duf1285 protein"/>
    <property type="match status" value="1"/>
</dbReference>
<dbReference type="Pfam" id="PF06938">
    <property type="entry name" value="DUF1285_N"/>
    <property type="match status" value="1"/>
</dbReference>
<dbReference type="InterPro" id="IPR048342">
    <property type="entry name" value="DUF1285_C"/>
</dbReference>
<proteinExistence type="predicted"/>
<evidence type="ECO:0008006" key="5">
    <source>
        <dbReference type="Google" id="ProtNLM"/>
    </source>
</evidence>
<evidence type="ECO:0000259" key="1">
    <source>
        <dbReference type="Pfam" id="PF06938"/>
    </source>
</evidence>
<feature type="domain" description="DUF1285" evidence="1">
    <location>
        <begin position="24"/>
        <end position="81"/>
    </location>
</feature>
<name>A0A1G7LC47_9PROT</name>
<evidence type="ECO:0000259" key="2">
    <source>
        <dbReference type="Pfam" id="PF21028"/>
    </source>
</evidence>
<accession>A0A1G7LC47</accession>
<dbReference type="PIRSF" id="PIRSF029557">
    <property type="entry name" value="UCP029557"/>
    <property type="match status" value="1"/>
</dbReference>
<evidence type="ECO:0000313" key="4">
    <source>
        <dbReference type="Proteomes" id="UP000199415"/>
    </source>
</evidence>
<dbReference type="InterPro" id="IPR010707">
    <property type="entry name" value="DUF1285"/>
</dbReference>
<dbReference type="EMBL" id="FNCE01000001">
    <property type="protein sequence ID" value="SDF46874.1"/>
    <property type="molecule type" value="Genomic_DNA"/>
</dbReference>
<protein>
    <recommendedName>
        <fullName evidence="5">DUF1285 domain-containing protein</fullName>
    </recommendedName>
</protein>
<evidence type="ECO:0000313" key="3">
    <source>
        <dbReference type="EMBL" id="SDF46874.1"/>
    </source>
</evidence>
<dbReference type="Gene3D" id="3.10.540.10">
    <property type="entry name" value="duf1285 like domain"/>
    <property type="match status" value="1"/>
</dbReference>
<dbReference type="Pfam" id="PF21028">
    <property type="entry name" value="DUF1285_C"/>
    <property type="match status" value="1"/>
</dbReference>
<keyword evidence="4" id="KW-1185">Reference proteome</keyword>
<dbReference type="InterPro" id="IPR048341">
    <property type="entry name" value="DUF1285_N"/>
</dbReference>
<reference evidence="3 4" key="1">
    <citation type="submission" date="2016-10" db="EMBL/GenBank/DDBJ databases">
        <authorList>
            <person name="de Groot N.N."/>
        </authorList>
    </citation>
    <scope>NUCLEOTIDE SEQUENCE [LARGE SCALE GENOMIC DNA]</scope>
    <source>
        <strain evidence="3 4">DSM 25584</strain>
    </source>
</reference>
<feature type="domain" description="DUF1285" evidence="2">
    <location>
        <begin position="82"/>
        <end position="177"/>
    </location>
</feature>
<gene>
    <name evidence="3" type="ORF">SAMN05216241_101191</name>
</gene>
<dbReference type="Proteomes" id="UP000199415">
    <property type="component" value="Unassembled WGS sequence"/>
</dbReference>
<sequence length="180" mass="19962">MRAPADEGAAASNREGVPSPASLIGTGEIYIARDGTWYHEGRPFKRTDLARLFSTILRREADGTYWLKTPVETVRVHVEDAPFVVQELQREDREGTQVLSFRTNFGDWVEAGPDHPLRIEVDAETGEPGPYLRVKDGLDALLARSVFYQLVELAEPATDAAGNEVYGVWSHGVFYQLGTA</sequence>
<dbReference type="AlphaFoldDB" id="A0A1G7LC47"/>
<dbReference type="RefSeq" id="WP_176758451.1">
    <property type="nucleotide sequence ID" value="NZ_FNCE01000001.1"/>
</dbReference>
<dbReference type="InterPro" id="IPR023361">
    <property type="entry name" value="DUF1285_beta_roll_sf"/>
</dbReference>
<organism evidence="3 4">
    <name type="scientific">Limimonas halophila</name>
    <dbReference type="NCBI Taxonomy" id="1082479"/>
    <lineage>
        <taxon>Bacteria</taxon>
        <taxon>Pseudomonadati</taxon>
        <taxon>Pseudomonadota</taxon>
        <taxon>Alphaproteobacteria</taxon>
        <taxon>Rhodospirillales</taxon>
        <taxon>Rhodovibrionaceae</taxon>
        <taxon>Limimonas</taxon>
    </lineage>
</organism>